<evidence type="ECO:0000313" key="2">
    <source>
        <dbReference type="Proteomes" id="UP000271087"/>
    </source>
</evidence>
<dbReference type="Proteomes" id="UP000271087">
    <property type="component" value="Unassembled WGS sequence"/>
</dbReference>
<dbReference type="OrthoDB" id="5873316at2759"/>
<reference evidence="1 2" key="1">
    <citation type="submission" date="2018-08" db="EMBL/GenBank/DDBJ databases">
        <authorList>
            <person name="Laetsch R D."/>
            <person name="Stevens L."/>
            <person name="Kumar S."/>
            <person name="Blaxter L. M."/>
        </authorList>
    </citation>
    <scope>NUCLEOTIDE SEQUENCE [LARGE SCALE GENOMIC DNA]</scope>
</reference>
<feature type="non-terminal residue" evidence="1">
    <location>
        <position position="1"/>
    </location>
</feature>
<proteinExistence type="predicted"/>
<accession>A0A3P7KCQ8</accession>
<gene>
    <name evidence="1" type="ORF">NOO_LOCUS12501</name>
</gene>
<evidence type="ECO:0000313" key="1">
    <source>
        <dbReference type="EMBL" id="VDM99189.1"/>
    </source>
</evidence>
<dbReference type="EMBL" id="UYRW01010859">
    <property type="protein sequence ID" value="VDM99189.1"/>
    <property type="molecule type" value="Genomic_DNA"/>
</dbReference>
<name>A0A3P7KCQ8_ONCOC</name>
<sequence length="99" mass="11624">PWFTPSGEIHAPAFRWMAEGVLFSIISRPGCPIDEMKRRFAYVLQPRMLLEIVRVLELFQMEKHVFSMSATENAMERFSRIFNTVLLPAIRKLIRVEDI</sequence>
<organism evidence="1 2">
    <name type="scientific">Onchocerca ochengi</name>
    <name type="common">Filarial nematode worm</name>
    <dbReference type="NCBI Taxonomy" id="42157"/>
    <lineage>
        <taxon>Eukaryota</taxon>
        <taxon>Metazoa</taxon>
        <taxon>Ecdysozoa</taxon>
        <taxon>Nematoda</taxon>
        <taxon>Chromadorea</taxon>
        <taxon>Rhabditida</taxon>
        <taxon>Spirurina</taxon>
        <taxon>Spiruromorpha</taxon>
        <taxon>Filarioidea</taxon>
        <taxon>Onchocercidae</taxon>
        <taxon>Onchocerca</taxon>
    </lineage>
</organism>
<dbReference type="AlphaFoldDB" id="A0A3P7KCQ8"/>
<keyword evidence="2" id="KW-1185">Reference proteome</keyword>
<protein>
    <submittedName>
        <fullName evidence="1">Uncharacterized protein</fullName>
    </submittedName>
</protein>